<dbReference type="InterPro" id="IPR032466">
    <property type="entry name" value="Metal_Hydrolase"/>
</dbReference>
<protein>
    <recommendedName>
        <fullName evidence="2">Amidohydrolase-related domain-containing protein</fullName>
    </recommendedName>
</protein>
<dbReference type="PANTHER" id="PTHR35563">
    <property type="entry name" value="BARREL METAL-DEPENDENT HYDROLASE, PUTATIVE (AFU_ORTHOLOGUE AFUA_1G16240)-RELATED"/>
    <property type="match status" value="1"/>
</dbReference>
<evidence type="ECO:0000313" key="4">
    <source>
        <dbReference type="Proteomes" id="UP000216857"/>
    </source>
</evidence>
<accession>A0A261REC7</accession>
<dbReference type="EMBL" id="NEVJ01000002">
    <property type="protein sequence ID" value="OZI23127.1"/>
    <property type="molecule type" value="Genomic_DNA"/>
</dbReference>
<evidence type="ECO:0000256" key="1">
    <source>
        <dbReference type="SAM" id="MobiDB-lite"/>
    </source>
</evidence>
<evidence type="ECO:0000313" key="3">
    <source>
        <dbReference type="EMBL" id="OZI23127.1"/>
    </source>
</evidence>
<reference evidence="3" key="1">
    <citation type="submission" date="2017-05" db="EMBL/GenBank/DDBJ databases">
        <title>Complete and WGS of Bordetella genogroups.</title>
        <authorList>
            <person name="Spilker T."/>
            <person name="Lipuma J."/>
        </authorList>
    </citation>
    <scope>NUCLEOTIDE SEQUENCE</scope>
    <source>
        <strain evidence="3">AU21707</strain>
    </source>
</reference>
<dbReference type="InterPro" id="IPR006680">
    <property type="entry name" value="Amidohydro-rel"/>
</dbReference>
<name>A0A261REC7_9BORD</name>
<gene>
    <name evidence="3" type="ORF">CAL26_06510</name>
</gene>
<keyword evidence="4" id="KW-1185">Reference proteome</keyword>
<evidence type="ECO:0000259" key="2">
    <source>
        <dbReference type="Pfam" id="PF04909"/>
    </source>
</evidence>
<feature type="compositionally biased region" description="Basic and acidic residues" evidence="1">
    <location>
        <begin position="1"/>
        <end position="10"/>
    </location>
</feature>
<sequence>MTLTDEKRLAMAEPISTPDTQAGAAARAKGAASGDDIWDTHFHVFGPWDRYPLPPNPSYRPEEAPFDATRALHARMGVTRGVIVHGANYGGDHSALLGALAASQGAYRGIVIIDPDVPETTLRDMHGAGVRGIRFNVLAHLGGGAANIDAGRMRAAIARVAGYGWHVLVHAGPEDTIAVLEALDGCGVPVVVDHMARLPADGGLRSEAGQALLRWLESPQVWVKVSGADRVTQGQPELAIEQMRALIAAAPDRVLWGTDFPHVNIKYAQPDDAALLDLARRACGDAATARALLTDNPARLYA</sequence>
<proteinExistence type="predicted"/>
<dbReference type="Pfam" id="PF04909">
    <property type="entry name" value="Amidohydro_2"/>
    <property type="match status" value="1"/>
</dbReference>
<organism evidence="3 4">
    <name type="scientific">Bordetella genomosp. 9</name>
    <dbReference type="NCBI Taxonomy" id="1416803"/>
    <lineage>
        <taxon>Bacteria</taxon>
        <taxon>Pseudomonadati</taxon>
        <taxon>Pseudomonadota</taxon>
        <taxon>Betaproteobacteria</taxon>
        <taxon>Burkholderiales</taxon>
        <taxon>Alcaligenaceae</taxon>
        <taxon>Bordetella</taxon>
    </lineage>
</organism>
<feature type="domain" description="Amidohydrolase-related" evidence="2">
    <location>
        <begin position="38"/>
        <end position="301"/>
    </location>
</feature>
<feature type="region of interest" description="Disordered" evidence="1">
    <location>
        <begin position="1"/>
        <end position="22"/>
    </location>
</feature>
<dbReference type="PANTHER" id="PTHR35563:SF2">
    <property type="entry name" value="BARREL METAL-DEPENDENT HYDROLASE, PUTATIVE (AFU_ORTHOLOGUE AFUA_1G16240)-RELATED"/>
    <property type="match status" value="1"/>
</dbReference>
<dbReference type="AlphaFoldDB" id="A0A261REC7"/>
<comment type="caution">
    <text evidence="3">The sequence shown here is derived from an EMBL/GenBank/DDBJ whole genome shotgun (WGS) entry which is preliminary data.</text>
</comment>
<dbReference type="Proteomes" id="UP000216857">
    <property type="component" value="Unassembled WGS sequence"/>
</dbReference>
<dbReference type="SUPFAM" id="SSF51556">
    <property type="entry name" value="Metallo-dependent hydrolases"/>
    <property type="match status" value="1"/>
</dbReference>
<dbReference type="Gene3D" id="3.20.20.140">
    <property type="entry name" value="Metal-dependent hydrolases"/>
    <property type="match status" value="1"/>
</dbReference>
<dbReference type="GO" id="GO:0016787">
    <property type="term" value="F:hydrolase activity"/>
    <property type="evidence" value="ECO:0007669"/>
    <property type="project" value="InterPro"/>
</dbReference>
<dbReference type="InterPro" id="IPR052358">
    <property type="entry name" value="Aro_Compnd_Degr_Hydrolases"/>
</dbReference>